<feature type="domain" description="HTH gntR-type" evidence="4">
    <location>
        <begin position="7"/>
        <end position="74"/>
    </location>
</feature>
<dbReference type="InterPro" id="IPR000524">
    <property type="entry name" value="Tscrpt_reg_HTH_GntR"/>
</dbReference>
<accession>A0A6N7EAU0</accession>
<dbReference type="OrthoDB" id="8680240at2"/>
<keyword evidence="3" id="KW-0804">Transcription</keyword>
<reference evidence="5 6" key="1">
    <citation type="submission" date="2019-10" db="EMBL/GenBank/DDBJ databases">
        <title>Georgenia wutianyii sp. nov. and Georgenia yuyongxinii sp. nov. isolated from plateau pika (Ochotona curzoniae) in the Qinghai-Tibet plateau of China.</title>
        <authorList>
            <person name="Tian Z."/>
        </authorList>
    </citation>
    <scope>NUCLEOTIDE SEQUENCE [LARGE SCALE GENOMIC DNA]</scope>
    <source>
        <strain evidence="5 6">JCM 19765</strain>
    </source>
</reference>
<dbReference type="AlphaFoldDB" id="A0A6N7EAU0"/>
<evidence type="ECO:0000259" key="4">
    <source>
        <dbReference type="PROSITE" id="PS50949"/>
    </source>
</evidence>
<organism evidence="5 6">
    <name type="scientific">Georgenia subflava</name>
    <dbReference type="NCBI Taxonomy" id="1622177"/>
    <lineage>
        <taxon>Bacteria</taxon>
        <taxon>Bacillati</taxon>
        <taxon>Actinomycetota</taxon>
        <taxon>Actinomycetes</taxon>
        <taxon>Micrococcales</taxon>
        <taxon>Bogoriellaceae</taxon>
        <taxon>Georgenia</taxon>
    </lineage>
</organism>
<sequence>MEGDLAMGVRSDTYEWLKGHIATLPRDKGTFLTETEVAQAAGASRTPVREALMRLESEGLIERIPRRGAYVPPLPDSEIRAVMEARQMIEVWTVEQLLSRGADFDLAEVESLLVRQTENWSDPVTFIELDRDFHSHLVAASGNAVVNQFYSELRDRQLRMGVYAVTGAEHRATKVVEEHRRIVDAIRARDVAAARKATTEHLLNTLEAMLR</sequence>
<gene>
    <name evidence="5" type="ORF">GB881_00310</name>
</gene>
<dbReference type="RefSeq" id="WP_152193408.1">
    <property type="nucleotide sequence ID" value="NZ_VUKD01000001.1"/>
</dbReference>
<dbReference type="SMART" id="SM00345">
    <property type="entry name" value="HTH_GNTR"/>
    <property type="match status" value="1"/>
</dbReference>
<keyword evidence="2" id="KW-0238">DNA-binding</keyword>
<dbReference type="PANTHER" id="PTHR43537:SF24">
    <property type="entry name" value="GLUCONATE OPERON TRANSCRIPTIONAL REPRESSOR"/>
    <property type="match status" value="1"/>
</dbReference>
<keyword evidence="1" id="KW-0805">Transcription regulation</keyword>
<dbReference type="SUPFAM" id="SSF48008">
    <property type="entry name" value="GntR ligand-binding domain-like"/>
    <property type="match status" value="1"/>
</dbReference>
<dbReference type="SUPFAM" id="SSF46785">
    <property type="entry name" value="Winged helix' DNA-binding domain"/>
    <property type="match status" value="1"/>
</dbReference>
<name>A0A6N7EAU0_9MICO</name>
<dbReference type="SMART" id="SM00895">
    <property type="entry name" value="FCD"/>
    <property type="match status" value="1"/>
</dbReference>
<dbReference type="Pfam" id="PF00392">
    <property type="entry name" value="GntR"/>
    <property type="match status" value="1"/>
</dbReference>
<dbReference type="PRINTS" id="PR00035">
    <property type="entry name" value="HTHGNTR"/>
</dbReference>
<dbReference type="PANTHER" id="PTHR43537">
    <property type="entry name" value="TRANSCRIPTIONAL REGULATOR, GNTR FAMILY"/>
    <property type="match status" value="1"/>
</dbReference>
<proteinExistence type="predicted"/>
<evidence type="ECO:0000256" key="2">
    <source>
        <dbReference type="ARBA" id="ARBA00023125"/>
    </source>
</evidence>
<dbReference type="InterPro" id="IPR036390">
    <property type="entry name" value="WH_DNA-bd_sf"/>
</dbReference>
<dbReference type="GO" id="GO:0003677">
    <property type="term" value="F:DNA binding"/>
    <property type="evidence" value="ECO:0007669"/>
    <property type="project" value="UniProtKB-KW"/>
</dbReference>
<dbReference type="Gene3D" id="1.10.10.10">
    <property type="entry name" value="Winged helix-like DNA-binding domain superfamily/Winged helix DNA-binding domain"/>
    <property type="match status" value="1"/>
</dbReference>
<dbReference type="InterPro" id="IPR036388">
    <property type="entry name" value="WH-like_DNA-bd_sf"/>
</dbReference>
<dbReference type="GO" id="GO:0003700">
    <property type="term" value="F:DNA-binding transcription factor activity"/>
    <property type="evidence" value="ECO:0007669"/>
    <property type="project" value="InterPro"/>
</dbReference>
<evidence type="ECO:0000313" key="6">
    <source>
        <dbReference type="Proteomes" id="UP000437709"/>
    </source>
</evidence>
<dbReference type="EMBL" id="WHPC01000001">
    <property type="protein sequence ID" value="MPV35502.1"/>
    <property type="molecule type" value="Genomic_DNA"/>
</dbReference>
<dbReference type="PROSITE" id="PS50949">
    <property type="entry name" value="HTH_GNTR"/>
    <property type="match status" value="1"/>
</dbReference>
<evidence type="ECO:0000313" key="5">
    <source>
        <dbReference type="EMBL" id="MPV35502.1"/>
    </source>
</evidence>
<dbReference type="Gene3D" id="1.20.120.530">
    <property type="entry name" value="GntR ligand-binding domain-like"/>
    <property type="match status" value="1"/>
</dbReference>
<dbReference type="Pfam" id="PF07729">
    <property type="entry name" value="FCD"/>
    <property type="match status" value="1"/>
</dbReference>
<comment type="caution">
    <text evidence="5">The sequence shown here is derived from an EMBL/GenBank/DDBJ whole genome shotgun (WGS) entry which is preliminary data.</text>
</comment>
<dbReference type="InterPro" id="IPR011711">
    <property type="entry name" value="GntR_C"/>
</dbReference>
<dbReference type="Proteomes" id="UP000437709">
    <property type="component" value="Unassembled WGS sequence"/>
</dbReference>
<evidence type="ECO:0000256" key="3">
    <source>
        <dbReference type="ARBA" id="ARBA00023163"/>
    </source>
</evidence>
<protein>
    <submittedName>
        <fullName evidence="5">FCD domain-containing protein</fullName>
    </submittedName>
</protein>
<keyword evidence="6" id="KW-1185">Reference proteome</keyword>
<dbReference type="InterPro" id="IPR008920">
    <property type="entry name" value="TF_FadR/GntR_C"/>
</dbReference>
<evidence type="ECO:0000256" key="1">
    <source>
        <dbReference type="ARBA" id="ARBA00023015"/>
    </source>
</evidence>